<dbReference type="Pfam" id="PF09274">
    <property type="entry name" value="ParG"/>
    <property type="match status" value="1"/>
</dbReference>
<gene>
    <name evidence="1" type="ORF">IQ247_29015</name>
</gene>
<dbReference type="Proteomes" id="UP000620559">
    <property type="component" value="Unassembled WGS sequence"/>
</dbReference>
<proteinExistence type="predicted"/>
<comment type="caution">
    <text evidence="1">The sequence shown here is derived from an EMBL/GenBank/DDBJ whole genome shotgun (WGS) entry which is preliminary data.</text>
</comment>
<dbReference type="InterPro" id="IPR010985">
    <property type="entry name" value="Ribbon_hlx_hlx"/>
</dbReference>
<dbReference type="SUPFAM" id="SSF47598">
    <property type="entry name" value="Ribbon-helix-helix"/>
    <property type="match status" value="1"/>
</dbReference>
<evidence type="ECO:0000313" key="2">
    <source>
        <dbReference type="Proteomes" id="UP000620559"/>
    </source>
</evidence>
<accession>A0A8J7FFS6</accession>
<reference evidence="1" key="1">
    <citation type="submission" date="2020-10" db="EMBL/GenBank/DDBJ databases">
        <authorList>
            <person name="Castelo-Branco R."/>
            <person name="Eusebio N."/>
            <person name="Adriana R."/>
            <person name="Vieira A."/>
            <person name="Brugerolle De Fraissinette N."/>
            <person name="Rezende De Castro R."/>
            <person name="Schneider M.P."/>
            <person name="Vasconcelos V."/>
            <person name="Leao P.N."/>
        </authorList>
    </citation>
    <scope>NUCLEOTIDE SEQUENCE</scope>
    <source>
        <strain evidence="1">LEGE 06105</strain>
    </source>
</reference>
<name>A0A8J7FFS6_9CYAN</name>
<organism evidence="1 2">
    <name type="scientific">Plectonema cf. radiosum LEGE 06105</name>
    <dbReference type="NCBI Taxonomy" id="945769"/>
    <lineage>
        <taxon>Bacteria</taxon>
        <taxon>Bacillati</taxon>
        <taxon>Cyanobacteriota</taxon>
        <taxon>Cyanophyceae</taxon>
        <taxon>Oscillatoriophycideae</taxon>
        <taxon>Oscillatoriales</taxon>
        <taxon>Microcoleaceae</taxon>
        <taxon>Plectonema</taxon>
    </lineage>
</organism>
<dbReference type="EMBL" id="JADEWL010000188">
    <property type="protein sequence ID" value="MBE9216654.1"/>
    <property type="molecule type" value="Genomic_DNA"/>
</dbReference>
<keyword evidence="2" id="KW-1185">Reference proteome</keyword>
<dbReference type="InterPro" id="IPR015354">
    <property type="entry name" value="DNA_partition_ParG"/>
</dbReference>
<dbReference type="AlphaFoldDB" id="A0A8J7FFS6"/>
<dbReference type="Gene3D" id="1.10.1220.10">
    <property type="entry name" value="Met repressor-like"/>
    <property type="match status" value="1"/>
</dbReference>
<protein>
    <submittedName>
        <fullName evidence="1">Copy number control protein</fullName>
    </submittedName>
</protein>
<evidence type="ECO:0000313" key="1">
    <source>
        <dbReference type="EMBL" id="MBE9216654.1"/>
    </source>
</evidence>
<sequence length="62" mass="7159">MPNDIEEKIISLRVFMPQSLRNDFKAVCAKQGRNMSEVVSEFVREYVTEHEKTSPKEGKETA</sequence>
<dbReference type="InterPro" id="IPR013321">
    <property type="entry name" value="Arc_rbn_hlx_hlx"/>
</dbReference>
<dbReference type="GO" id="GO:0006355">
    <property type="term" value="P:regulation of DNA-templated transcription"/>
    <property type="evidence" value="ECO:0007669"/>
    <property type="project" value="InterPro"/>
</dbReference>